<proteinExistence type="inferred from homology"/>
<evidence type="ECO:0000256" key="4">
    <source>
        <dbReference type="ARBA" id="ARBA00022475"/>
    </source>
</evidence>
<keyword evidence="5" id="KW-0997">Cell inner membrane</keyword>
<comment type="subcellular location">
    <subcellularLocation>
        <location evidence="1">Cell inner membrane</location>
        <topology evidence="1">Single-pass membrane protein</topology>
        <orientation evidence="1">Periplasmic side</orientation>
    </subcellularLocation>
</comment>
<evidence type="ECO:0000256" key="10">
    <source>
        <dbReference type="SAM" id="Phobius"/>
    </source>
</evidence>
<dbReference type="Proteomes" id="UP001166291">
    <property type="component" value="Unassembled WGS sequence"/>
</dbReference>
<keyword evidence="9 10" id="KW-0472">Membrane</keyword>
<keyword evidence="7" id="KW-0653">Protein transport</keyword>
<dbReference type="InterPro" id="IPR037682">
    <property type="entry name" value="TonB_C"/>
</dbReference>
<keyword evidence="3" id="KW-0813">Transport</keyword>
<keyword evidence="8 10" id="KW-1133">Transmembrane helix</keyword>
<dbReference type="PROSITE" id="PS52015">
    <property type="entry name" value="TONB_CTD"/>
    <property type="match status" value="1"/>
</dbReference>
<dbReference type="InterPro" id="IPR006260">
    <property type="entry name" value="TonB/TolA_C"/>
</dbReference>
<evidence type="ECO:0000256" key="7">
    <source>
        <dbReference type="ARBA" id="ARBA00022927"/>
    </source>
</evidence>
<comment type="similarity">
    <text evidence="2">Belongs to the TonB family.</text>
</comment>
<evidence type="ECO:0000313" key="13">
    <source>
        <dbReference type="Proteomes" id="UP001166291"/>
    </source>
</evidence>
<name>A0ABS6VRA8_9GAMM</name>
<evidence type="ECO:0000256" key="3">
    <source>
        <dbReference type="ARBA" id="ARBA00022448"/>
    </source>
</evidence>
<comment type="caution">
    <text evidence="12">The sequence shown here is derived from an EMBL/GenBank/DDBJ whole genome shotgun (WGS) entry which is preliminary data.</text>
</comment>
<accession>A0ABS6VRA8</accession>
<evidence type="ECO:0000256" key="6">
    <source>
        <dbReference type="ARBA" id="ARBA00022692"/>
    </source>
</evidence>
<feature type="transmembrane region" description="Helical" evidence="10">
    <location>
        <begin position="20"/>
        <end position="40"/>
    </location>
</feature>
<protein>
    <submittedName>
        <fullName evidence="12">Energy transducer TonB</fullName>
    </submittedName>
</protein>
<feature type="domain" description="TonB C-terminal" evidence="11">
    <location>
        <begin position="123"/>
        <end position="215"/>
    </location>
</feature>
<keyword evidence="4" id="KW-1003">Cell membrane</keyword>
<reference evidence="12" key="1">
    <citation type="submission" date="2021-07" db="EMBL/GenBank/DDBJ databases">
        <title>Zhongshania sp. CAU 1632 isolated from seawater.</title>
        <authorList>
            <person name="Kim W."/>
        </authorList>
    </citation>
    <scope>NUCLEOTIDE SEQUENCE</scope>
    <source>
        <strain evidence="12">CAU 1632</strain>
    </source>
</reference>
<keyword evidence="13" id="KW-1185">Reference proteome</keyword>
<dbReference type="Pfam" id="PF03544">
    <property type="entry name" value="TonB_C"/>
    <property type="match status" value="1"/>
</dbReference>
<evidence type="ECO:0000256" key="8">
    <source>
        <dbReference type="ARBA" id="ARBA00022989"/>
    </source>
</evidence>
<gene>
    <name evidence="12" type="ORF">KXJ70_07305</name>
</gene>
<evidence type="ECO:0000256" key="2">
    <source>
        <dbReference type="ARBA" id="ARBA00006555"/>
    </source>
</evidence>
<evidence type="ECO:0000313" key="12">
    <source>
        <dbReference type="EMBL" id="MBW2940574.1"/>
    </source>
</evidence>
<evidence type="ECO:0000256" key="5">
    <source>
        <dbReference type="ARBA" id="ARBA00022519"/>
    </source>
</evidence>
<dbReference type="EMBL" id="JAHWDQ010000001">
    <property type="protein sequence ID" value="MBW2940574.1"/>
    <property type="molecule type" value="Genomic_DNA"/>
</dbReference>
<dbReference type="NCBIfam" id="TIGR01352">
    <property type="entry name" value="tonB_Cterm"/>
    <property type="match status" value="1"/>
</dbReference>
<organism evidence="12 13">
    <name type="scientific">Zhongshania aquimaris</name>
    <dbReference type="NCBI Taxonomy" id="2857107"/>
    <lineage>
        <taxon>Bacteria</taxon>
        <taxon>Pseudomonadati</taxon>
        <taxon>Pseudomonadota</taxon>
        <taxon>Gammaproteobacteria</taxon>
        <taxon>Cellvibrionales</taxon>
        <taxon>Spongiibacteraceae</taxon>
        <taxon>Zhongshania</taxon>
    </lineage>
</organism>
<evidence type="ECO:0000256" key="1">
    <source>
        <dbReference type="ARBA" id="ARBA00004383"/>
    </source>
</evidence>
<sequence>MTAISANAQANNAIPIPHQLYRIPCLILGALAVTVLILLLMERLVHNDMLAPPEQGPHKINTVVMDPPGPPEILPPPFVRPEPVEPPPEMPPITQTIAKNVDFTIDLTPPSHSEKISHNHSGPTDSTAIPIVRIAPDYPNRMATRGIEGYVDLIFDISTAGVPTNIRVTESEPEGAFDKAAIRALARWKYRPKQVDGYPVTQTGQQTRIRFDLSD</sequence>
<dbReference type="InterPro" id="IPR051045">
    <property type="entry name" value="TonB-dependent_transducer"/>
</dbReference>
<evidence type="ECO:0000259" key="11">
    <source>
        <dbReference type="PROSITE" id="PS52015"/>
    </source>
</evidence>
<evidence type="ECO:0000256" key="9">
    <source>
        <dbReference type="ARBA" id="ARBA00023136"/>
    </source>
</evidence>
<dbReference type="PANTHER" id="PTHR33446">
    <property type="entry name" value="PROTEIN TONB-RELATED"/>
    <property type="match status" value="1"/>
</dbReference>
<dbReference type="RefSeq" id="WP_219042761.1">
    <property type="nucleotide sequence ID" value="NZ_JAHWDQ010000001.1"/>
</dbReference>
<dbReference type="PANTHER" id="PTHR33446:SF14">
    <property type="entry name" value="PROTEIN TONB"/>
    <property type="match status" value="1"/>
</dbReference>
<keyword evidence="6 10" id="KW-0812">Transmembrane</keyword>